<evidence type="ECO:0000313" key="2">
    <source>
        <dbReference type="Proteomes" id="UP000249458"/>
    </source>
</evidence>
<gene>
    <name evidence="1" type="ORF">B1207_02515</name>
</gene>
<sequence length="77" mass="8951">MFEYSWRMISSVCQWIIRQLEIDSRTYRRSISFAGEPPVVNASHPMAALHDNSRGMRQESDNTKQYLAKVALHLLPD</sequence>
<organism evidence="1 2">
    <name type="scientific">Legionella quinlivanii</name>
    <dbReference type="NCBI Taxonomy" id="45073"/>
    <lineage>
        <taxon>Bacteria</taxon>
        <taxon>Pseudomonadati</taxon>
        <taxon>Pseudomonadota</taxon>
        <taxon>Gammaproteobacteria</taxon>
        <taxon>Legionellales</taxon>
        <taxon>Legionellaceae</taxon>
        <taxon>Legionella</taxon>
    </lineage>
</organism>
<accession>A0A364LM06</accession>
<comment type="caution">
    <text evidence="1">The sequence shown here is derived from an EMBL/GenBank/DDBJ whole genome shotgun (WGS) entry which is preliminary data.</text>
</comment>
<dbReference type="RefSeq" id="WP_112218427.1">
    <property type="nucleotide sequence ID" value="NZ_MVJN01000002.1"/>
</dbReference>
<name>A0A364LM06_9GAMM</name>
<dbReference type="Proteomes" id="UP000249458">
    <property type="component" value="Unassembled WGS sequence"/>
</dbReference>
<proteinExistence type="predicted"/>
<reference evidence="1 2" key="1">
    <citation type="submission" date="2017-02" db="EMBL/GenBank/DDBJ databases">
        <title>Legionella quilivanii strain from human: case report and whole genome sequencing analysis.</title>
        <authorList>
            <person name="Lalancette C."/>
            <person name="Leduc J.-M."/>
            <person name="Levesque S."/>
            <person name="Fournier E."/>
            <person name="Saoud J."/>
            <person name="Faucher S.P."/>
            <person name="Bernard K."/>
            <person name="Martineau C."/>
            <person name="Longtin J."/>
        </authorList>
    </citation>
    <scope>NUCLEOTIDE SEQUENCE [LARGE SCALE GENOMIC DNA]</scope>
    <source>
        <strain evidence="1 2">ID143958</strain>
    </source>
</reference>
<evidence type="ECO:0000313" key="1">
    <source>
        <dbReference type="EMBL" id="RAP37880.1"/>
    </source>
</evidence>
<dbReference type="AlphaFoldDB" id="A0A364LM06"/>
<dbReference type="EMBL" id="MVJN01000002">
    <property type="protein sequence ID" value="RAP37880.1"/>
    <property type="molecule type" value="Genomic_DNA"/>
</dbReference>
<protein>
    <submittedName>
        <fullName evidence="1">Uncharacterized protein</fullName>
    </submittedName>
</protein>